<evidence type="ECO:0000313" key="2">
    <source>
        <dbReference type="Proteomes" id="UP000614424"/>
    </source>
</evidence>
<name>A0A8J6TFZ0_9BACT</name>
<sequence length="112" mass="12778">MPKQISSQKTDQSNKAWQAHIKAWGKSGLSGKEYCRQRQLSYHAFIYWKKKLVPRQSAATFFVPVPMPTNLHSGATGSGLKVEVGKRFKIEVHDGFMPRTLARVISVLEEYR</sequence>
<reference evidence="1 2" key="1">
    <citation type="submission" date="2020-08" db="EMBL/GenBank/DDBJ databases">
        <title>Bridging the membrane lipid divide: bacteria of the FCB group superphylum have the potential to synthesize archaeal ether lipids.</title>
        <authorList>
            <person name="Villanueva L."/>
            <person name="Von Meijenfeldt F.A.B."/>
            <person name="Westbye A.B."/>
            <person name="Yadav S."/>
            <person name="Hopmans E.C."/>
            <person name="Dutilh B.E."/>
            <person name="Sinninghe Damste J.S."/>
        </authorList>
    </citation>
    <scope>NUCLEOTIDE SEQUENCE [LARGE SCALE GENOMIC DNA]</scope>
    <source>
        <strain evidence="1">NIOZ-UU47</strain>
    </source>
</reference>
<organism evidence="1 2">
    <name type="scientific">Candidatus Desulfobia pelagia</name>
    <dbReference type="NCBI Taxonomy" id="2841692"/>
    <lineage>
        <taxon>Bacteria</taxon>
        <taxon>Pseudomonadati</taxon>
        <taxon>Thermodesulfobacteriota</taxon>
        <taxon>Desulfobulbia</taxon>
        <taxon>Desulfobulbales</taxon>
        <taxon>Desulfobulbaceae</taxon>
        <taxon>Candidatus Desulfobia</taxon>
    </lineage>
</organism>
<evidence type="ECO:0000313" key="1">
    <source>
        <dbReference type="EMBL" id="MBC8317945.1"/>
    </source>
</evidence>
<accession>A0A8J6TFZ0</accession>
<protein>
    <submittedName>
        <fullName evidence="1">IS66 family insertion sequence element accessory protein TnpB</fullName>
    </submittedName>
</protein>
<dbReference type="NCBIfam" id="NF047593">
    <property type="entry name" value="IS66_ISAeme5_TnpA"/>
    <property type="match status" value="1"/>
</dbReference>
<comment type="caution">
    <text evidence="1">The sequence shown here is derived from an EMBL/GenBank/DDBJ whole genome shotgun (WGS) entry which is preliminary data.</text>
</comment>
<gene>
    <name evidence="1" type="ORF">H8E41_08555</name>
</gene>
<dbReference type="Proteomes" id="UP000614424">
    <property type="component" value="Unassembled WGS sequence"/>
</dbReference>
<dbReference type="AlphaFoldDB" id="A0A8J6TFZ0"/>
<proteinExistence type="predicted"/>
<dbReference type="EMBL" id="JACNJZ010000117">
    <property type="protein sequence ID" value="MBC8317945.1"/>
    <property type="molecule type" value="Genomic_DNA"/>
</dbReference>